<evidence type="ECO:0000313" key="16">
    <source>
        <dbReference type="Proteomes" id="UP000449547"/>
    </source>
</evidence>
<dbReference type="RefSeq" id="XP_034010959.1">
    <property type="nucleotide sequence ID" value="XM_034157075.1"/>
</dbReference>
<dbReference type="InterPro" id="IPR034078">
    <property type="entry name" value="NFX1_fam"/>
</dbReference>
<dbReference type="EMBL" id="SWFT01000122">
    <property type="protein sequence ID" value="KAA8899558.1"/>
    <property type="molecule type" value="Genomic_DNA"/>
</dbReference>
<accession>A0A642UI39</accession>
<feature type="domain" description="PHD-type" evidence="12">
    <location>
        <begin position="68"/>
        <end position="122"/>
    </location>
</feature>
<evidence type="ECO:0000259" key="13">
    <source>
        <dbReference type="PROSITE" id="PS50089"/>
    </source>
</evidence>
<dbReference type="GeneID" id="54782876"/>
<keyword evidence="5 10" id="KW-0863">Zinc-finger</keyword>
<feature type="domain" description="RING-type" evidence="13">
    <location>
        <begin position="71"/>
        <end position="120"/>
    </location>
</feature>
<evidence type="ECO:0000256" key="4">
    <source>
        <dbReference type="ARBA" id="ARBA00022737"/>
    </source>
</evidence>
<dbReference type="GO" id="GO:0000981">
    <property type="term" value="F:DNA-binding transcription factor activity, RNA polymerase II-specific"/>
    <property type="evidence" value="ECO:0007669"/>
    <property type="project" value="TreeGrafter"/>
</dbReference>
<organism evidence="15 16">
    <name type="scientific">Diutina rugosa</name>
    <name type="common">Yeast</name>
    <name type="synonym">Candida rugosa</name>
    <dbReference type="NCBI Taxonomy" id="5481"/>
    <lineage>
        <taxon>Eukaryota</taxon>
        <taxon>Fungi</taxon>
        <taxon>Dikarya</taxon>
        <taxon>Ascomycota</taxon>
        <taxon>Saccharomycotina</taxon>
        <taxon>Pichiomycetes</taxon>
        <taxon>Debaryomycetaceae</taxon>
        <taxon>Diutina</taxon>
    </lineage>
</organism>
<keyword evidence="7" id="KW-0805">Transcription regulation</keyword>
<evidence type="ECO:0000256" key="3">
    <source>
        <dbReference type="ARBA" id="ARBA00022723"/>
    </source>
</evidence>
<keyword evidence="8" id="KW-0804">Transcription</keyword>
<dbReference type="InterPro" id="IPR001841">
    <property type="entry name" value="Znf_RING"/>
</dbReference>
<dbReference type="SMART" id="SM00438">
    <property type="entry name" value="ZnF_NFX"/>
    <property type="match status" value="6"/>
</dbReference>
<evidence type="ECO:0000256" key="6">
    <source>
        <dbReference type="ARBA" id="ARBA00022833"/>
    </source>
</evidence>
<evidence type="ECO:0000256" key="2">
    <source>
        <dbReference type="ARBA" id="ARBA00007269"/>
    </source>
</evidence>
<dbReference type="InterPro" id="IPR000967">
    <property type="entry name" value="Znf_NFX1"/>
</dbReference>
<dbReference type="GO" id="GO:0000977">
    <property type="term" value="F:RNA polymerase II transcription regulatory region sequence-specific DNA binding"/>
    <property type="evidence" value="ECO:0007669"/>
    <property type="project" value="TreeGrafter"/>
</dbReference>
<feature type="region of interest" description="Disordered" evidence="11">
    <location>
        <begin position="936"/>
        <end position="964"/>
    </location>
</feature>
<gene>
    <name evidence="15" type="ORF">DIURU_004225</name>
</gene>
<reference evidence="15 16" key="1">
    <citation type="submission" date="2019-07" db="EMBL/GenBank/DDBJ databases">
        <title>Genome assembly of two rare yeast pathogens: Diutina rugosa and Trichomonascus ciferrii.</title>
        <authorList>
            <person name="Mixao V."/>
            <person name="Saus E."/>
            <person name="Hansen A."/>
            <person name="Lass-Flor C."/>
            <person name="Gabaldon T."/>
        </authorList>
    </citation>
    <scope>NUCLEOTIDE SEQUENCE [LARGE SCALE GENOMIC DNA]</scope>
    <source>
        <strain evidence="15 16">CBS 613</strain>
    </source>
</reference>
<evidence type="ECO:0000313" key="15">
    <source>
        <dbReference type="EMBL" id="KAA8899558.1"/>
    </source>
</evidence>
<dbReference type="OrthoDB" id="6512771at2759"/>
<feature type="compositionally biased region" description="Acidic residues" evidence="11">
    <location>
        <begin position="941"/>
        <end position="961"/>
    </location>
</feature>
<keyword evidence="16" id="KW-1185">Reference proteome</keyword>
<evidence type="ECO:0000256" key="8">
    <source>
        <dbReference type="ARBA" id="ARBA00023163"/>
    </source>
</evidence>
<evidence type="ECO:0000256" key="7">
    <source>
        <dbReference type="ARBA" id="ARBA00023015"/>
    </source>
</evidence>
<feature type="domain" description="Thyroglobulin type-1" evidence="14">
    <location>
        <begin position="325"/>
        <end position="390"/>
    </location>
</feature>
<comment type="subcellular location">
    <subcellularLocation>
        <location evidence="1">Nucleus</location>
    </subcellularLocation>
</comment>
<feature type="compositionally biased region" description="Acidic residues" evidence="11">
    <location>
        <begin position="1"/>
        <end position="10"/>
    </location>
</feature>
<evidence type="ECO:0000259" key="12">
    <source>
        <dbReference type="PROSITE" id="PS50016"/>
    </source>
</evidence>
<dbReference type="AlphaFoldDB" id="A0A642UI39"/>
<keyword evidence="6" id="KW-0862">Zinc</keyword>
<dbReference type="GO" id="GO:0005634">
    <property type="term" value="C:nucleus"/>
    <property type="evidence" value="ECO:0007669"/>
    <property type="project" value="UniProtKB-SubCell"/>
</dbReference>
<comment type="similarity">
    <text evidence="2">Belongs to the NFX1 family.</text>
</comment>
<dbReference type="GO" id="GO:0000122">
    <property type="term" value="P:negative regulation of transcription by RNA polymerase II"/>
    <property type="evidence" value="ECO:0007669"/>
    <property type="project" value="TreeGrafter"/>
</dbReference>
<name>A0A642UI39_DIURU</name>
<dbReference type="InterPro" id="IPR000716">
    <property type="entry name" value="Thyroglobulin_1"/>
</dbReference>
<evidence type="ECO:0000256" key="1">
    <source>
        <dbReference type="ARBA" id="ARBA00004123"/>
    </source>
</evidence>
<dbReference type="PROSITE" id="PS50089">
    <property type="entry name" value="ZF_RING_2"/>
    <property type="match status" value="1"/>
</dbReference>
<evidence type="ECO:0008006" key="17">
    <source>
        <dbReference type="Google" id="ProtNLM"/>
    </source>
</evidence>
<evidence type="ECO:0000256" key="10">
    <source>
        <dbReference type="PROSITE-ProRule" id="PRU00175"/>
    </source>
</evidence>
<dbReference type="OMA" id="CFEVIFT"/>
<comment type="caution">
    <text evidence="15">The sequence shown here is derived from an EMBL/GenBank/DDBJ whole genome shotgun (WGS) entry which is preliminary data.</text>
</comment>
<keyword evidence="3" id="KW-0479">Metal-binding</keyword>
<protein>
    <recommendedName>
        <fullName evidence="17">R3H domain-containing protein</fullName>
    </recommendedName>
</protein>
<feature type="region of interest" description="Disordered" evidence="11">
    <location>
        <begin position="1"/>
        <end position="48"/>
    </location>
</feature>
<dbReference type="PROSITE" id="PS51162">
    <property type="entry name" value="THYROGLOBULIN_1_2"/>
    <property type="match status" value="1"/>
</dbReference>
<dbReference type="SUPFAM" id="SSF57850">
    <property type="entry name" value="RING/U-box"/>
    <property type="match status" value="1"/>
</dbReference>
<evidence type="ECO:0000259" key="14">
    <source>
        <dbReference type="PROSITE" id="PS51162"/>
    </source>
</evidence>
<dbReference type="Proteomes" id="UP000449547">
    <property type="component" value="Unassembled WGS sequence"/>
</dbReference>
<dbReference type="PANTHER" id="PTHR12360">
    <property type="entry name" value="NUCLEAR TRANSCRIPTION FACTOR, X-BOX BINDING 1 NFX1"/>
    <property type="match status" value="1"/>
</dbReference>
<dbReference type="PANTHER" id="PTHR12360:SF12">
    <property type="entry name" value="TRANSCRIPTIONAL REPRESSOR NF-X1"/>
    <property type="match status" value="1"/>
</dbReference>
<dbReference type="Pfam" id="PF01422">
    <property type="entry name" value="zf-NF-X1"/>
    <property type="match status" value="4"/>
</dbReference>
<sequence length="999" mass="109658">MSSPDDDEPEVATATVDSGEVNNNSVSPLEESIFENQSNDDASDSSDDDSIIEADLAQTILHEITDSQYVCLICTGEIGPESQIYSCQHCYRVYDLECIAGWATKDSAGGTKKWRCPACNTASTTKIPKRFTCWCGRVKNPKVNELQPFSCGMLCQYKQPNCVHQCSSMCHPGPHPVCGAMGPSMACHCGNHTRQWPCLMTPYRQGWKCDDICETKICDMGHTCGKNCHKGFCGKCKTPITVGCYCGNHKDIKISCSAKQLRRRADGSVAGTSCNDTTRKYYECGIHYEDLSCAQVLEWTDGACPSSPSMITTCPCGKTDVMATRVKCTDPLPTCDNVCGKQLSCGHTCRAQCHQGPCQCVDVITLKCQCQRSEYDVPCAFAQSGMQPKCRHKCDALLSCRKHYHRGECCPSEPSALARERERKKASRQGIRSSRDNDIMTIEPVHICTKPCNQLKPCGNHYCEALCHPGACSTCYESTSEDLVCACGKTVVEAPVRCGTKLPPCPHPCTRTKPCGHRPEFHKCHETNDCPKCTFLIEKPCNCGLHVMKGVMCSQERVSCGTICRAEKDKCGHPCGRTCSPECTVGSHVDPSQCLYTCNKLRQTCPHRCKLKCHAQKPQVSADCDKATCGAPVTISCGCGRFTQQVKCGANATNPSAIWSASLACDDNCAKHKRAQELKNAMFGGQSPEENDDVYSSFVLATYAKQKRWCDLQEAAIREFVGVTKNADTTTEIEVVENGGDENGVADVANSTSEATEETSDDSESPFVTKVHEFAPSAIPPQRKFIRELAKAYGLYVESHAVEGGESVVVCLTPSTKAPELTIAEAIEKRDAARAAAEELKKRREEAPFNAVIVQDVFFGISHQRIEHELAEPGVSFDWIKESTCLIRGDDDLTEEQYLALMKKMRTVIRDQSLAFDVKMAYVEDGEVYKMGEKLQPKPVDEDEVVDDEEELQPSVEDTEENALPVEQAPKLTEEEEVAAAIAAVEAFKLAESQSPEIP</sequence>
<keyword evidence="4" id="KW-0677">Repeat</keyword>
<evidence type="ECO:0000256" key="9">
    <source>
        <dbReference type="ARBA" id="ARBA00023242"/>
    </source>
</evidence>
<dbReference type="InterPro" id="IPR019787">
    <property type="entry name" value="Znf_PHD-finger"/>
</dbReference>
<proteinExistence type="inferred from homology"/>
<dbReference type="GO" id="GO:0008270">
    <property type="term" value="F:zinc ion binding"/>
    <property type="evidence" value="ECO:0007669"/>
    <property type="project" value="UniProtKB-KW"/>
</dbReference>
<evidence type="ECO:0000256" key="11">
    <source>
        <dbReference type="SAM" id="MobiDB-lite"/>
    </source>
</evidence>
<dbReference type="CDD" id="cd06008">
    <property type="entry name" value="NF-X1-zinc-finger"/>
    <property type="match status" value="2"/>
</dbReference>
<dbReference type="PROSITE" id="PS50016">
    <property type="entry name" value="ZF_PHD_2"/>
    <property type="match status" value="1"/>
</dbReference>
<evidence type="ECO:0000256" key="5">
    <source>
        <dbReference type="ARBA" id="ARBA00022771"/>
    </source>
</evidence>
<keyword evidence="9" id="KW-0539">Nucleus</keyword>
<dbReference type="VEuPathDB" id="FungiDB:DIURU_004225"/>